<organism evidence="1 2">
    <name type="scientific">Zophobas morio</name>
    <dbReference type="NCBI Taxonomy" id="2755281"/>
    <lineage>
        <taxon>Eukaryota</taxon>
        <taxon>Metazoa</taxon>
        <taxon>Ecdysozoa</taxon>
        <taxon>Arthropoda</taxon>
        <taxon>Hexapoda</taxon>
        <taxon>Insecta</taxon>
        <taxon>Pterygota</taxon>
        <taxon>Neoptera</taxon>
        <taxon>Endopterygota</taxon>
        <taxon>Coleoptera</taxon>
        <taxon>Polyphaga</taxon>
        <taxon>Cucujiformia</taxon>
        <taxon>Tenebrionidae</taxon>
        <taxon>Zophobas</taxon>
    </lineage>
</organism>
<accession>A0AA38INS8</accession>
<dbReference type="GO" id="GO:0003676">
    <property type="term" value="F:nucleic acid binding"/>
    <property type="evidence" value="ECO:0007669"/>
    <property type="project" value="InterPro"/>
</dbReference>
<sequence length="113" mass="12303">MNDNSEGRAVIDIYVDTDKTDSSSGAGIYSDQLNSQISVPLGIRTSVLQTQLIGIILGARIVAELEIGNRSICILTDSKSALLALNSCMVQSGLVWECRRTQRFVTQRNSVEL</sequence>
<dbReference type="Gene3D" id="3.30.420.10">
    <property type="entry name" value="Ribonuclease H-like superfamily/Ribonuclease H"/>
    <property type="match status" value="1"/>
</dbReference>
<keyword evidence="2" id="KW-1185">Reference proteome</keyword>
<proteinExistence type="predicted"/>
<gene>
    <name evidence="1" type="ORF">Zmor_005677</name>
</gene>
<evidence type="ECO:0008006" key="3">
    <source>
        <dbReference type="Google" id="ProtNLM"/>
    </source>
</evidence>
<evidence type="ECO:0000313" key="1">
    <source>
        <dbReference type="EMBL" id="KAJ3661273.1"/>
    </source>
</evidence>
<name>A0AA38INS8_9CUCU</name>
<evidence type="ECO:0000313" key="2">
    <source>
        <dbReference type="Proteomes" id="UP001168821"/>
    </source>
</evidence>
<dbReference type="AlphaFoldDB" id="A0AA38INS8"/>
<dbReference type="Proteomes" id="UP001168821">
    <property type="component" value="Unassembled WGS sequence"/>
</dbReference>
<comment type="caution">
    <text evidence="1">The sequence shown here is derived from an EMBL/GenBank/DDBJ whole genome shotgun (WGS) entry which is preliminary data.</text>
</comment>
<protein>
    <recommendedName>
        <fullName evidence="3">RNase H type-1 domain-containing protein</fullName>
    </recommendedName>
</protein>
<dbReference type="EMBL" id="JALNTZ010000002">
    <property type="protein sequence ID" value="KAJ3661273.1"/>
    <property type="molecule type" value="Genomic_DNA"/>
</dbReference>
<dbReference type="InterPro" id="IPR036397">
    <property type="entry name" value="RNaseH_sf"/>
</dbReference>
<reference evidence="1" key="1">
    <citation type="journal article" date="2023" name="G3 (Bethesda)">
        <title>Whole genome assemblies of Zophobas morio and Tenebrio molitor.</title>
        <authorList>
            <person name="Kaur S."/>
            <person name="Stinson S.A."/>
            <person name="diCenzo G.C."/>
        </authorList>
    </citation>
    <scope>NUCLEOTIDE SEQUENCE</scope>
    <source>
        <strain evidence="1">QUZm001</strain>
    </source>
</reference>